<dbReference type="HAMAP" id="MF_00632">
    <property type="entry name" value="UPF0234"/>
    <property type="match status" value="1"/>
</dbReference>
<reference evidence="5" key="1">
    <citation type="submission" date="2019-02" db="EMBL/GenBank/DDBJ databases">
        <title>Draft genome sequence of Muricauda sp. 176CP4-71.</title>
        <authorList>
            <person name="Park J.-S."/>
        </authorList>
    </citation>
    <scope>NUCLEOTIDE SEQUENCE [LARGE SCALE GENOMIC DNA]</scope>
    <source>
        <strain evidence="5">176GS2-150</strain>
    </source>
</reference>
<dbReference type="InterPro" id="IPR007551">
    <property type="entry name" value="YajQ/Smlt4090-like"/>
</dbReference>
<dbReference type="Proteomes" id="UP000292544">
    <property type="component" value="Unassembled WGS sequence"/>
</dbReference>
<sequence>MPTFDVVSEVDVVDVKHAVENASRELNNRFDFRNVEASFDLKELVVTIKAEGGDFQLQQMEDMLRAAMVKRNVDPKAIKIDEKDIHRGKSFSRIVRFQQGLDTLLSKKIVKLIKEKKLKVQASIQGEKVRVTGKKRDDLQSVIAMLRAEELDQALQFDNFRD</sequence>
<keyword evidence="5" id="KW-1185">Reference proteome</keyword>
<dbReference type="InterPro" id="IPR035570">
    <property type="entry name" value="UPF0234_N"/>
</dbReference>
<evidence type="ECO:0000313" key="5">
    <source>
        <dbReference type="Proteomes" id="UP000292544"/>
    </source>
</evidence>
<dbReference type="RefSeq" id="WP_130565546.1">
    <property type="nucleotide sequence ID" value="NZ_SHLY01000001.1"/>
</dbReference>
<dbReference type="PANTHER" id="PTHR30476">
    <property type="entry name" value="UPF0234 PROTEIN YAJQ"/>
    <property type="match status" value="1"/>
</dbReference>
<comment type="function">
    <text evidence="3">Nucleotide-binding protein.</text>
</comment>
<organism evidence="4 5">
    <name type="scientific">Corallincola spongiicola</name>
    <dbReference type="NCBI Taxonomy" id="2520508"/>
    <lineage>
        <taxon>Bacteria</taxon>
        <taxon>Pseudomonadati</taxon>
        <taxon>Pseudomonadota</taxon>
        <taxon>Gammaproteobacteria</taxon>
        <taxon>Alteromonadales</taxon>
        <taxon>Psychromonadaceae</taxon>
        <taxon>Corallincola</taxon>
    </lineage>
</organism>
<accession>A0ABY1WTJ4</accession>
<dbReference type="Gene3D" id="3.30.70.990">
    <property type="entry name" value="YajQ-like, domain 2"/>
    <property type="match status" value="1"/>
</dbReference>
<evidence type="ECO:0000256" key="1">
    <source>
        <dbReference type="ARBA" id="ARBA00022741"/>
    </source>
</evidence>
<dbReference type="PANTHER" id="PTHR30476:SF0">
    <property type="entry name" value="UPF0234 PROTEIN YAJQ"/>
    <property type="match status" value="1"/>
</dbReference>
<protein>
    <recommendedName>
        <fullName evidence="3">Nucleotide-binding protein EXY25_02045</fullName>
    </recommendedName>
</protein>
<evidence type="ECO:0000313" key="4">
    <source>
        <dbReference type="EMBL" id="TAA48049.1"/>
    </source>
</evidence>
<dbReference type="InterPro" id="IPR036183">
    <property type="entry name" value="YajQ-like_sf"/>
</dbReference>
<proteinExistence type="inferred from homology"/>
<comment type="caution">
    <text evidence="4">The sequence shown here is derived from an EMBL/GenBank/DDBJ whole genome shotgun (WGS) entry which is preliminary data.</text>
</comment>
<evidence type="ECO:0000256" key="2">
    <source>
        <dbReference type="ARBA" id="ARBA00093450"/>
    </source>
</evidence>
<keyword evidence="1 3" id="KW-0547">Nucleotide-binding</keyword>
<evidence type="ECO:0000256" key="3">
    <source>
        <dbReference type="HAMAP-Rule" id="MF_00632"/>
    </source>
</evidence>
<dbReference type="CDD" id="cd11740">
    <property type="entry name" value="YajQ_like"/>
    <property type="match status" value="1"/>
</dbReference>
<dbReference type="Gene3D" id="3.30.70.860">
    <property type="match status" value="1"/>
</dbReference>
<dbReference type="InterPro" id="IPR035571">
    <property type="entry name" value="UPF0234-like_C"/>
</dbReference>
<name>A0ABY1WTJ4_9GAMM</name>
<dbReference type="NCBIfam" id="NF003819">
    <property type="entry name" value="PRK05412.1"/>
    <property type="match status" value="1"/>
</dbReference>
<dbReference type="Pfam" id="PF04461">
    <property type="entry name" value="YajQ"/>
    <property type="match status" value="1"/>
</dbReference>
<comment type="similarity">
    <text evidence="2 3">Belongs to the YajQ family.</text>
</comment>
<dbReference type="SUPFAM" id="SSF89963">
    <property type="entry name" value="YajQ-like"/>
    <property type="match status" value="2"/>
</dbReference>
<dbReference type="EMBL" id="SHLY01000001">
    <property type="protein sequence ID" value="TAA48049.1"/>
    <property type="molecule type" value="Genomic_DNA"/>
</dbReference>
<gene>
    <name evidence="4" type="ORF">EXY25_02045</name>
</gene>